<gene>
    <name evidence="2" type="ORF">EJ08DRAFT_644890</name>
</gene>
<dbReference type="AlphaFoldDB" id="A0A9P4P360"/>
<proteinExistence type="predicted"/>
<dbReference type="OrthoDB" id="21214at2759"/>
<feature type="region of interest" description="Disordered" evidence="1">
    <location>
        <begin position="1"/>
        <end position="21"/>
    </location>
</feature>
<feature type="compositionally biased region" description="Basic and acidic residues" evidence="1">
    <location>
        <begin position="7"/>
        <end position="21"/>
    </location>
</feature>
<dbReference type="Proteomes" id="UP000800235">
    <property type="component" value="Unassembled WGS sequence"/>
</dbReference>
<evidence type="ECO:0000313" key="2">
    <source>
        <dbReference type="EMBL" id="KAF2436561.1"/>
    </source>
</evidence>
<evidence type="ECO:0000313" key="3">
    <source>
        <dbReference type="Proteomes" id="UP000800235"/>
    </source>
</evidence>
<evidence type="ECO:0000256" key="1">
    <source>
        <dbReference type="SAM" id="MobiDB-lite"/>
    </source>
</evidence>
<sequence length="228" mass="25614">MFGKSKKKDDNALVEDERKNEHTALKPNRTFYIVPHTGFTKVIQILDLTSLIKSSYPSEAFDNEAKEIATSSPPEPWLTVTRQPRWYSKNFVIEQPGSGELGQWKAGMFSSSPNTLLFPQDSPHSSHPITIKADNAWKFREQFVKDSRPYIWTVDNVMSSRKFTLYKVLGGAKQEIGRYEQGWGVKYGGTLVLDANEIDAVVAVVSVVNILRKKRQKVAEYSGQAGGG</sequence>
<dbReference type="EMBL" id="MU007010">
    <property type="protein sequence ID" value="KAF2436561.1"/>
    <property type="molecule type" value="Genomic_DNA"/>
</dbReference>
<accession>A0A9P4P360</accession>
<protein>
    <submittedName>
        <fullName evidence="2">Uncharacterized protein</fullName>
    </submittedName>
</protein>
<organism evidence="2 3">
    <name type="scientific">Tothia fuscella</name>
    <dbReference type="NCBI Taxonomy" id="1048955"/>
    <lineage>
        <taxon>Eukaryota</taxon>
        <taxon>Fungi</taxon>
        <taxon>Dikarya</taxon>
        <taxon>Ascomycota</taxon>
        <taxon>Pezizomycotina</taxon>
        <taxon>Dothideomycetes</taxon>
        <taxon>Pleosporomycetidae</taxon>
        <taxon>Venturiales</taxon>
        <taxon>Cylindrosympodiaceae</taxon>
        <taxon>Tothia</taxon>
    </lineage>
</organism>
<comment type="caution">
    <text evidence="2">The sequence shown here is derived from an EMBL/GenBank/DDBJ whole genome shotgun (WGS) entry which is preliminary data.</text>
</comment>
<name>A0A9P4P360_9PEZI</name>
<keyword evidence="3" id="KW-1185">Reference proteome</keyword>
<reference evidence="2" key="1">
    <citation type="journal article" date="2020" name="Stud. Mycol.">
        <title>101 Dothideomycetes genomes: a test case for predicting lifestyles and emergence of pathogens.</title>
        <authorList>
            <person name="Haridas S."/>
            <person name="Albert R."/>
            <person name="Binder M."/>
            <person name="Bloem J."/>
            <person name="Labutti K."/>
            <person name="Salamov A."/>
            <person name="Andreopoulos B."/>
            <person name="Baker S."/>
            <person name="Barry K."/>
            <person name="Bills G."/>
            <person name="Bluhm B."/>
            <person name="Cannon C."/>
            <person name="Castanera R."/>
            <person name="Culley D."/>
            <person name="Daum C."/>
            <person name="Ezra D."/>
            <person name="Gonzalez J."/>
            <person name="Henrissat B."/>
            <person name="Kuo A."/>
            <person name="Liang C."/>
            <person name="Lipzen A."/>
            <person name="Lutzoni F."/>
            <person name="Magnuson J."/>
            <person name="Mondo S."/>
            <person name="Nolan M."/>
            <person name="Ohm R."/>
            <person name="Pangilinan J."/>
            <person name="Park H.-J."/>
            <person name="Ramirez L."/>
            <person name="Alfaro M."/>
            <person name="Sun H."/>
            <person name="Tritt A."/>
            <person name="Yoshinaga Y."/>
            <person name="Zwiers L.-H."/>
            <person name="Turgeon B."/>
            <person name="Goodwin S."/>
            <person name="Spatafora J."/>
            <person name="Crous P."/>
            <person name="Grigoriev I."/>
        </authorList>
    </citation>
    <scope>NUCLEOTIDE SEQUENCE</scope>
    <source>
        <strain evidence="2">CBS 130266</strain>
    </source>
</reference>